<proteinExistence type="inferred from homology"/>
<name>A0AAD6PPJ8_9ROSI</name>
<dbReference type="GO" id="GO:0033612">
    <property type="term" value="F:receptor serine/threonine kinase binding"/>
    <property type="evidence" value="ECO:0007669"/>
    <property type="project" value="TreeGrafter"/>
</dbReference>
<comment type="caution">
    <text evidence="9">The sequence shown here is derived from an EMBL/GenBank/DDBJ whole genome shotgun (WGS) entry which is preliminary data.</text>
</comment>
<dbReference type="PANTHER" id="PTHR33869">
    <property type="entry name" value="CLAVATA3/ESR (CLE)-RELATED PROTEIN 3"/>
    <property type="match status" value="1"/>
</dbReference>
<keyword evidence="10" id="KW-1185">Reference proteome</keyword>
<gene>
    <name evidence="9" type="ORF">NC653_041669</name>
</gene>
<protein>
    <submittedName>
        <fullName evidence="9">CLAVATA3/ESR (CLE)-related protein 3-like</fullName>
    </submittedName>
</protein>
<comment type="similarity">
    <text evidence="2">Belongs to the CLV3/ESR signal peptide family.</text>
</comment>
<evidence type="ECO:0000256" key="2">
    <source>
        <dbReference type="ARBA" id="ARBA00005416"/>
    </source>
</evidence>
<keyword evidence="6" id="KW-0379">Hydroxylation</keyword>
<evidence type="ECO:0000256" key="5">
    <source>
        <dbReference type="ARBA" id="ARBA00023180"/>
    </source>
</evidence>
<dbReference type="PANTHER" id="PTHR33869:SF30">
    <property type="entry name" value="CLAVATA3_ESR (CLE)-RELATED PROTEIN 2"/>
    <property type="match status" value="1"/>
</dbReference>
<dbReference type="EMBL" id="JAQIZT010000019">
    <property type="protein sequence ID" value="KAJ6952602.1"/>
    <property type="molecule type" value="Genomic_DNA"/>
</dbReference>
<evidence type="ECO:0000313" key="10">
    <source>
        <dbReference type="Proteomes" id="UP001164929"/>
    </source>
</evidence>
<reference evidence="9" key="1">
    <citation type="journal article" date="2023" name="Mol. Ecol. Resour.">
        <title>Chromosome-level genome assembly of a triploid poplar Populus alba 'Berolinensis'.</title>
        <authorList>
            <person name="Chen S."/>
            <person name="Yu Y."/>
            <person name="Wang X."/>
            <person name="Wang S."/>
            <person name="Zhang T."/>
            <person name="Zhou Y."/>
            <person name="He R."/>
            <person name="Meng N."/>
            <person name="Wang Y."/>
            <person name="Liu W."/>
            <person name="Liu Z."/>
            <person name="Liu J."/>
            <person name="Guo Q."/>
            <person name="Huang H."/>
            <person name="Sederoff R.R."/>
            <person name="Wang G."/>
            <person name="Qu G."/>
            <person name="Chen S."/>
        </authorList>
    </citation>
    <scope>NUCLEOTIDE SEQUENCE</scope>
    <source>
        <strain evidence="9">SC-2020</strain>
    </source>
</reference>
<feature type="signal peptide" evidence="8">
    <location>
        <begin position="1"/>
        <end position="22"/>
    </location>
</feature>
<keyword evidence="3" id="KW-0964">Secreted</keyword>
<dbReference type="GO" id="GO:0005576">
    <property type="term" value="C:extracellular region"/>
    <property type="evidence" value="ECO:0007669"/>
    <property type="project" value="UniProtKB-SubCell"/>
</dbReference>
<sequence>MANLKLWVCLVLLFLTFSTSETRHLDQQPYLGRKNLARMVQELNEKSKQLFEDDSDVTGSPYESKRISPGGPDPKHH</sequence>
<keyword evidence="4 8" id="KW-0732">Signal</keyword>
<dbReference type="InterPro" id="IPR039616">
    <property type="entry name" value="CLE1-4"/>
</dbReference>
<evidence type="ECO:0000256" key="1">
    <source>
        <dbReference type="ARBA" id="ARBA00004239"/>
    </source>
</evidence>
<evidence type="ECO:0000256" key="3">
    <source>
        <dbReference type="ARBA" id="ARBA00022525"/>
    </source>
</evidence>
<organism evidence="9 10">
    <name type="scientific">Populus alba x Populus x berolinensis</name>
    <dbReference type="NCBI Taxonomy" id="444605"/>
    <lineage>
        <taxon>Eukaryota</taxon>
        <taxon>Viridiplantae</taxon>
        <taxon>Streptophyta</taxon>
        <taxon>Embryophyta</taxon>
        <taxon>Tracheophyta</taxon>
        <taxon>Spermatophyta</taxon>
        <taxon>Magnoliopsida</taxon>
        <taxon>eudicotyledons</taxon>
        <taxon>Gunneridae</taxon>
        <taxon>Pentapetalae</taxon>
        <taxon>rosids</taxon>
        <taxon>fabids</taxon>
        <taxon>Malpighiales</taxon>
        <taxon>Salicaceae</taxon>
        <taxon>Saliceae</taxon>
        <taxon>Populus</taxon>
    </lineage>
</organism>
<dbReference type="AlphaFoldDB" id="A0AAD6PPJ8"/>
<evidence type="ECO:0000313" key="9">
    <source>
        <dbReference type="EMBL" id="KAJ6952602.1"/>
    </source>
</evidence>
<evidence type="ECO:0000256" key="4">
    <source>
        <dbReference type="ARBA" id="ARBA00022729"/>
    </source>
</evidence>
<accession>A0AAD6PPJ8</accession>
<evidence type="ECO:0000256" key="8">
    <source>
        <dbReference type="SAM" id="SignalP"/>
    </source>
</evidence>
<comment type="subcellular location">
    <subcellularLocation>
        <location evidence="1">Secreted</location>
        <location evidence="1">Extracellular space</location>
    </subcellularLocation>
</comment>
<evidence type="ECO:0000256" key="6">
    <source>
        <dbReference type="ARBA" id="ARBA00023278"/>
    </source>
</evidence>
<feature type="chain" id="PRO_5042037742" evidence="8">
    <location>
        <begin position="23"/>
        <end position="77"/>
    </location>
</feature>
<feature type="region of interest" description="Disordered" evidence="7">
    <location>
        <begin position="48"/>
        <end position="77"/>
    </location>
</feature>
<evidence type="ECO:0000256" key="7">
    <source>
        <dbReference type="SAM" id="MobiDB-lite"/>
    </source>
</evidence>
<keyword evidence="5" id="KW-0325">Glycoprotein</keyword>
<dbReference type="Proteomes" id="UP001164929">
    <property type="component" value="Chromosome 19"/>
</dbReference>